<dbReference type="SUPFAM" id="SSF48179">
    <property type="entry name" value="6-phosphogluconate dehydrogenase C-terminal domain-like"/>
    <property type="match status" value="1"/>
</dbReference>
<accession>A0ABW2EI90</accession>
<comment type="similarity">
    <text evidence="1 2">Belongs to the pyrroline-5-carboxylate reductase family.</text>
</comment>
<sequence length="267" mass="29571">MRYGIIGTGNMGSMLTHAFISSGAINASELMIYNRTKEKAELLQEEFNELLVAESVQDIETNCDIILICVKPHHYEHILKHLSPSPTQCVVSITSPVSVKDLEKVLSCQIVRIVPSITNRAHAGVSLFTIGDRVSDEYQNELLSTFSQFSKPVEVEEQYIRVASDIVSCGPAFVGFLLENMIEAAHTIGGIPKKQATELMEEMIIGLGALLEQNVYSLPELIKKVTVKGGVTGEGLVALEENIDDTFNVMFQSTHYKHYRDKLSIIL</sequence>
<dbReference type="PANTHER" id="PTHR11645:SF51">
    <property type="entry name" value="COME OPERON PROTEIN 4"/>
    <property type="match status" value="1"/>
</dbReference>
<feature type="domain" description="Pyrroline-5-carboxylate reductase catalytic N-terminal" evidence="3">
    <location>
        <begin position="3"/>
        <end position="95"/>
    </location>
</feature>
<dbReference type="EMBL" id="JBHSZV010000004">
    <property type="protein sequence ID" value="MFC7060699.1"/>
    <property type="molecule type" value="Genomic_DNA"/>
</dbReference>
<evidence type="ECO:0000259" key="3">
    <source>
        <dbReference type="Pfam" id="PF03807"/>
    </source>
</evidence>
<comment type="subcellular location">
    <subcellularLocation>
        <location evidence="2">Cytoplasm</location>
    </subcellularLocation>
</comment>
<dbReference type="Proteomes" id="UP001596410">
    <property type="component" value="Unassembled WGS sequence"/>
</dbReference>
<dbReference type="PIRSF" id="PIRSF000193">
    <property type="entry name" value="Pyrrol-5-carb_rd"/>
    <property type="match status" value="1"/>
</dbReference>
<evidence type="ECO:0000313" key="5">
    <source>
        <dbReference type="EMBL" id="MFC7060699.1"/>
    </source>
</evidence>
<dbReference type="NCBIfam" id="NF005814">
    <property type="entry name" value="PRK07680.1"/>
    <property type="match status" value="1"/>
</dbReference>
<comment type="caution">
    <text evidence="5">The sequence shown here is derived from an EMBL/GenBank/DDBJ whole genome shotgun (WGS) entry which is preliminary data.</text>
</comment>
<dbReference type="PROSITE" id="PS00521">
    <property type="entry name" value="P5CR"/>
    <property type="match status" value="1"/>
</dbReference>
<keyword evidence="2" id="KW-0028">Amino-acid biosynthesis</keyword>
<keyword evidence="2" id="KW-0521">NADP</keyword>
<dbReference type="Pfam" id="PF03807">
    <property type="entry name" value="F420_oxidored"/>
    <property type="match status" value="1"/>
</dbReference>
<evidence type="ECO:0000313" key="6">
    <source>
        <dbReference type="Proteomes" id="UP001596410"/>
    </source>
</evidence>
<gene>
    <name evidence="5" type="primary">comER</name>
    <name evidence="2" type="synonym">proC</name>
    <name evidence="5" type="ORF">ACFQIC_02285</name>
</gene>
<comment type="catalytic activity">
    <reaction evidence="2">
        <text>L-proline + NADP(+) = (S)-1-pyrroline-5-carboxylate + NADPH + 2 H(+)</text>
        <dbReference type="Rhea" id="RHEA:14109"/>
        <dbReference type="ChEBI" id="CHEBI:15378"/>
        <dbReference type="ChEBI" id="CHEBI:17388"/>
        <dbReference type="ChEBI" id="CHEBI:57783"/>
        <dbReference type="ChEBI" id="CHEBI:58349"/>
        <dbReference type="ChEBI" id="CHEBI:60039"/>
        <dbReference type="EC" id="1.5.1.2"/>
    </reaction>
</comment>
<feature type="domain" description="Pyrroline-5-carboxylate reductase dimerisation" evidence="4">
    <location>
        <begin position="157"/>
        <end position="254"/>
    </location>
</feature>
<keyword evidence="2" id="KW-0963">Cytoplasm</keyword>
<organism evidence="5 6">
    <name type="scientific">Halobacillus seohaensis</name>
    <dbReference type="NCBI Taxonomy" id="447421"/>
    <lineage>
        <taxon>Bacteria</taxon>
        <taxon>Bacillati</taxon>
        <taxon>Bacillota</taxon>
        <taxon>Bacilli</taxon>
        <taxon>Bacillales</taxon>
        <taxon>Bacillaceae</taxon>
        <taxon>Halobacillus</taxon>
    </lineage>
</organism>
<dbReference type="InterPro" id="IPR029036">
    <property type="entry name" value="P5CR_dimer"/>
</dbReference>
<reference evidence="6" key="1">
    <citation type="journal article" date="2019" name="Int. J. Syst. Evol. Microbiol.">
        <title>The Global Catalogue of Microorganisms (GCM) 10K type strain sequencing project: providing services to taxonomists for standard genome sequencing and annotation.</title>
        <authorList>
            <consortium name="The Broad Institute Genomics Platform"/>
            <consortium name="The Broad Institute Genome Sequencing Center for Infectious Disease"/>
            <person name="Wu L."/>
            <person name="Ma J."/>
        </authorList>
    </citation>
    <scope>NUCLEOTIDE SEQUENCE [LARGE SCALE GENOMIC DNA]</scope>
    <source>
        <strain evidence="6">CGMCC 4.1621</strain>
    </source>
</reference>
<comment type="pathway">
    <text evidence="2">Amino-acid biosynthesis; L-proline biosynthesis; L-proline from L-glutamate 5-semialdehyde: step 1/1.</text>
</comment>
<name>A0ABW2EI90_9BACI</name>
<keyword evidence="2" id="KW-0641">Proline biosynthesis</keyword>
<keyword evidence="6" id="KW-1185">Reference proteome</keyword>
<dbReference type="InterPro" id="IPR028939">
    <property type="entry name" value="P5C_Rdtase_cat_N"/>
</dbReference>
<protein>
    <recommendedName>
        <fullName evidence="2">Pyrroline-5-carboxylate reductase</fullName>
        <shortName evidence="2">P5C reductase</shortName>
        <shortName evidence="2">P5CR</shortName>
        <ecNumber evidence="2">1.5.1.2</ecNumber>
    </recommendedName>
    <alternativeName>
        <fullName evidence="2">PCA reductase</fullName>
    </alternativeName>
</protein>
<proteinExistence type="inferred from homology"/>
<dbReference type="Pfam" id="PF14748">
    <property type="entry name" value="P5CR_dimer"/>
    <property type="match status" value="1"/>
</dbReference>
<dbReference type="PANTHER" id="PTHR11645">
    <property type="entry name" value="PYRROLINE-5-CARBOXYLATE REDUCTASE"/>
    <property type="match status" value="1"/>
</dbReference>
<evidence type="ECO:0000256" key="1">
    <source>
        <dbReference type="ARBA" id="ARBA00005525"/>
    </source>
</evidence>
<dbReference type="InterPro" id="IPR036291">
    <property type="entry name" value="NAD(P)-bd_dom_sf"/>
</dbReference>
<dbReference type="SUPFAM" id="SSF51735">
    <property type="entry name" value="NAD(P)-binding Rossmann-fold domains"/>
    <property type="match status" value="1"/>
</dbReference>
<dbReference type="InterPro" id="IPR053790">
    <property type="entry name" value="P5CR-like_CS"/>
</dbReference>
<evidence type="ECO:0000259" key="4">
    <source>
        <dbReference type="Pfam" id="PF14748"/>
    </source>
</evidence>
<dbReference type="HAMAP" id="MF_01925">
    <property type="entry name" value="P5C_reductase"/>
    <property type="match status" value="1"/>
</dbReference>
<dbReference type="RefSeq" id="WP_204706879.1">
    <property type="nucleotide sequence ID" value="NZ_JBHSZV010000004.1"/>
</dbReference>
<dbReference type="InterPro" id="IPR000304">
    <property type="entry name" value="Pyrroline-COOH_reductase"/>
</dbReference>
<comment type="catalytic activity">
    <reaction evidence="2">
        <text>L-proline + NAD(+) = (S)-1-pyrroline-5-carboxylate + NADH + 2 H(+)</text>
        <dbReference type="Rhea" id="RHEA:14105"/>
        <dbReference type="ChEBI" id="CHEBI:15378"/>
        <dbReference type="ChEBI" id="CHEBI:17388"/>
        <dbReference type="ChEBI" id="CHEBI:57540"/>
        <dbReference type="ChEBI" id="CHEBI:57945"/>
        <dbReference type="ChEBI" id="CHEBI:60039"/>
        <dbReference type="EC" id="1.5.1.2"/>
    </reaction>
</comment>
<dbReference type="InterPro" id="IPR008927">
    <property type="entry name" value="6-PGluconate_DH-like_C_sf"/>
</dbReference>
<dbReference type="EC" id="1.5.1.2" evidence="2"/>
<dbReference type="Gene3D" id="1.10.3730.10">
    <property type="entry name" value="ProC C-terminal domain-like"/>
    <property type="match status" value="1"/>
</dbReference>
<keyword evidence="2" id="KW-0560">Oxidoreductase</keyword>
<comment type="function">
    <text evidence="2">Catalyzes the reduction of 1-pyrroline-5-carboxylate (PCA) to L-proline.</text>
</comment>
<evidence type="ECO:0000256" key="2">
    <source>
        <dbReference type="HAMAP-Rule" id="MF_01925"/>
    </source>
</evidence>
<dbReference type="Gene3D" id="3.40.50.720">
    <property type="entry name" value="NAD(P)-binding Rossmann-like Domain"/>
    <property type="match status" value="1"/>
</dbReference>